<feature type="region of interest" description="Disordered" evidence="5">
    <location>
        <begin position="243"/>
        <end position="266"/>
    </location>
</feature>
<dbReference type="Pfam" id="PF19435">
    <property type="entry name" value="IntS14_b-barrel"/>
    <property type="match status" value="2"/>
</dbReference>
<dbReference type="InterPro" id="IPR045814">
    <property type="entry name" value="IntS14_b-barrel"/>
</dbReference>
<dbReference type="GO" id="GO:0032039">
    <property type="term" value="C:integrator complex"/>
    <property type="evidence" value="ECO:0007669"/>
    <property type="project" value="InterPro"/>
</dbReference>
<evidence type="ECO:0000259" key="7">
    <source>
        <dbReference type="Pfam" id="PF19435"/>
    </source>
</evidence>
<evidence type="ECO:0000256" key="1">
    <source>
        <dbReference type="ARBA" id="ARBA00004123"/>
    </source>
</evidence>
<reference evidence="9" key="1">
    <citation type="submission" date="2018-01" db="EMBL/GenBank/DDBJ databases">
        <title>An insight into the sialome of Amazonian anophelines.</title>
        <authorList>
            <person name="Ribeiro J.M."/>
            <person name="Scarpassa V."/>
            <person name="Calvo E."/>
        </authorList>
    </citation>
    <scope>NUCLEOTIDE SEQUENCE</scope>
</reference>
<dbReference type="FunFam" id="3.40.50.410:FF:000140">
    <property type="entry name" value="Uncharacterized protein (Fragment)"/>
    <property type="match status" value="1"/>
</dbReference>
<evidence type="ECO:0000256" key="5">
    <source>
        <dbReference type="SAM" id="MobiDB-lite"/>
    </source>
</evidence>
<protein>
    <recommendedName>
        <fullName evidence="2">Integrator complex subunit 14</fullName>
    </recommendedName>
</protein>
<evidence type="ECO:0000313" key="9">
    <source>
        <dbReference type="EMBL" id="MBW64880.1"/>
    </source>
</evidence>
<dbReference type="Pfam" id="PF13519">
    <property type="entry name" value="VWA_2"/>
    <property type="match status" value="1"/>
</dbReference>
<dbReference type="GO" id="GO:0034472">
    <property type="term" value="P:snRNA 3'-end processing"/>
    <property type="evidence" value="ECO:0007669"/>
    <property type="project" value="TreeGrafter"/>
</dbReference>
<dbReference type="Pfam" id="PF20504">
    <property type="entry name" value="IntS14_C"/>
    <property type="match status" value="1"/>
</dbReference>
<feature type="domain" description="Integrator complex subunit 14 beta-barrel" evidence="7">
    <location>
        <begin position="456"/>
        <end position="530"/>
    </location>
</feature>
<dbReference type="EMBL" id="GGFL01000702">
    <property type="protein sequence ID" value="MBW64880.1"/>
    <property type="molecule type" value="Transcribed_RNA"/>
</dbReference>
<dbReference type="VEuPathDB" id="VectorBase:ADAR2_004569"/>
<feature type="domain" description="VWFA" evidence="6">
    <location>
        <begin position="3"/>
        <end position="124"/>
    </location>
</feature>
<evidence type="ECO:0000259" key="8">
    <source>
        <dbReference type="Pfam" id="PF20504"/>
    </source>
</evidence>
<feature type="domain" description="Integrator complex subunit 14 C-terminal" evidence="8">
    <location>
        <begin position="571"/>
        <end position="673"/>
    </location>
</feature>
<evidence type="ECO:0000256" key="4">
    <source>
        <dbReference type="ARBA" id="ARBA00061449"/>
    </source>
</evidence>
<dbReference type="SUPFAM" id="SSF53300">
    <property type="entry name" value="vWA-like"/>
    <property type="match status" value="1"/>
</dbReference>
<proteinExistence type="inferred from homology"/>
<dbReference type="VEuPathDB" id="VectorBase:ADAC011165"/>
<evidence type="ECO:0000259" key="6">
    <source>
        <dbReference type="Pfam" id="PF13519"/>
    </source>
</evidence>
<comment type="subcellular location">
    <subcellularLocation>
        <location evidence="1">Nucleus</location>
    </subcellularLocation>
</comment>
<organism evidence="9">
    <name type="scientific">Anopheles darlingi</name>
    <name type="common">Mosquito</name>
    <dbReference type="NCBI Taxonomy" id="43151"/>
    <lineage>
        <taxon>Eukaryota</taxon>
        <taxon>Metazoa</taxon>
        <taxon>Ecdysozoa</taxon>
        <taxon>Arthropoda</taxon>
        <taxon>Hexapoda</taxon>
        <taxon>Insecta</taxon>
        <taxon>Pterygota</taxon>
        <taxon>Neoptera</taxon>
        <taxon>Endopterygota</taxon>
        <taxon>Diptera</taxon>
        <taxon>Nematocera</taxon>
        <taxon>Culicoidea</taxon>
        <taxon>Culicidae</taxon>
        <taxon>Anophelinae</taxon>
        <taxon>Anopheles</taxon>
    </lineage>
</organism>
<evidence type="ECO:0000256" key="3">
    <source>
        <dbReference type="ARBA" id="ARBA00023242"/>
    </source>
</evidence>
<dbReference type="InterPro" id="IPR039841">
    <property type="entry name" value="INTS14"/>
</dbReference>
<accession>A0A2M4CHQ8</accession>
<comment type="similarity">
    <text evidence="4">Belongs to the Integrator subunit 14 family.</text>
</comment>
<feature type="region of interest" description="Disordered" evidence="5">
    <location>
        <begin position="435"/>
        <end position="475"/>
    </location>
</feature>
<sequence>MPTVIALDVSLSMTRSIPNPGLNSGSVITENTPTYHQVAVQGINCILDHLCKHARLEFVSLVIYSSLYEVVVDFTRDYDSIRQALHKIEHYDKTNVEGVLVAINNAFRTHWGSENYCQIICITDCGVGMGPTSLKNTIINIQNYKAQCVTAAAAVVAAAAAAATTATSTSSAATAAGDNSTTSGKPQPTENQWIGFSYPSKLSFMCLGSLATDSAFRYGTKLYQQLLDVSGQRGQLFLPRLKHEEATDESGLTGDGADGTEEDARTQRHLTRTSALEMFETMCDTNYRQFEATLRCGGYFRLEGPIVVWPAPLPYTARDVLGGETTKLMSRRLEVCGFLALADIGSPMSISRHLILPRNPGGVATVKVSTDVTIKVEHGVDGNTKQRTLSSGGPPAVGSDGIGVAATGVKNGHATLPTPEERLEADIKVFFAKSDTGSNSNSSSASGDHHHHHHHHGQHHHHQQQQQQQHHDDQLEDVNRESVCVLLHGALKVENMAALVLLGEGWYGFIYSYADGKKKSNLMLNVLPPGNDVVPWLGDLRYLGTLEDALPGENPAFPIKAEKRSYSQNIVVWIRQAGLQSDIQKVLRHAKKLPEKTQQFYKELNRLRRAALSLGFVELLEGLAHIFEREMSTLPMSASPDCALQLTHAATELRKQTNRDPKSVIHALPTKYNQLG</sequence>
<feature type="region of interest" description="Disordered" evidence="5">
    <location>
        <begin position="170"/>
        <end position="191"/>
    </location>
</feature>
<dbReference type="PANTHER" id="PTHR13532:SF3">
    <property type="entry name" value="INTEGRATOR COMPLEX SUBUNIT 14"/>
    <property type="match status" value="1"/>
</dbReference>
<evidence type="ECO:0000256" key="2">
    <source>
        <dbReference type="ARBA" id="ARBA00016816"/>
    </source>
</evidence>
<feature type="domain" description="Integrator complex subunit 14 beta-barrel" evidence="7">
    <location>
        <begin position="287"/>
        <end position="361"/>
    </location>
</feature>
<dbReference type="Gene3D" id="3.40.50.410">
    <property type="entry name" value="von Willebrand factor, type A domain"/>
    <property type="match status" value="1"/>
</dbReference>
<keyword evidence="3" id="KW-0539">Nucleus</keyword>
<name>A0A2M4CHQ8_ANODA</name>
<dbReference type="PANTHER" id="PTHR13532">
    <property type="match status" value="1"/>
</dbReference>
<dbReference type="InterPro" id="IPR046471">
    <property type="entry name" value="IntS14_C"/>
</dbReference>
<feature type="compositionally biased region" description="Polar residues" evidence="5">
    <location>
        <begin position="177"/>
        <end position="191"/>
    </location>
</feature>
<feature type="compositionally biased region" description="Basic residues" evidence="5">
    <location>
        <begin position="449"/>
        <end position="463"/>
    </location>
</feature>
<dbReference type="AlphaFoldDB" id="A0A2M4CHQ8"/>
<dbReference type="InterPro" id="IPR036465">
    <property type="entry name" value="vWFA_dom_sf"/>
</dbReference>
<dbReference type="InterPro" id="IPR002035">
    <property type="entry name" value="VWF_A"/>
</dbReference>